<dbReference type="GO" id="GO:0005765">
    <property type="term" value="C:lysosomal membrane"/>
    <property type="evidence" value="ECO:0007669"/>
    <property type="project" value="UniProtKB-SubCell"/>
</dbReference>
<organism evidence="22 23">
    <name type="scientific">Corvus moneduloides</name>
    <name type="common">New Caledonian crow</name>
    <dbReference type="NCBI Taxonomy" id="1196302"/>
    <lineage>
        <taxon>Eukaryota</taxon>
        <taxon>Metazoa</taxon>
        <taxon>Chordata</taxon>
        <taxon>Craniata</taxon>
        <taxon>Vertebrata</taxon>
        <taxon>Euteleostomi</taxon>
        <taxon>Archelosauria</taxon>
        <taxon>Archosauria</taxon>
        <taxon>Dinosauria</taxon>
        <taxon>Saurischia</taxon>
        <taxon>Theropoda</taxon>
        <taxon>Coelurosauria</taxon>
        <taxon>Aves</taxon>
        <taxon>Neognathae</taxon>
        <taxon>Neoaves</taxon>
        <taxon>Telluraves</taxon>
        <taxon>Australaves</taxon>
        <taxon>Passeriformes</taxon>
        <taxon>Corvoidea</taxon>
        <taxon>Corvidae</taxon>
        <taxon>Corvus</taxon>
    </lineage>
</organism>
<evidence type="ECO:0000256" key="15">
    <source>
        <dbReference type="ARBA" id="ARBA00034242"/>
    </source>
</evidence>
<evidence type="ECO:0000256" key="3">
    <source>
        <dbReference type="ARBA" id="ARBA00008066"/>
    </source>
</evidence>
<evidence type="ECO:0000256" key="2">
    <source>
        <dbReference type="ARBA" id="ARBA00004489"/>
    </source>
</evidence>
<evidence type="ECO:0000313" key="22">
    <source>
        <dbReference type="Ensembl" id="ENSCMUP00000019372.1"/>
    </source>
</evidence>
<comment type="function">
    <text evidence="18">Symporter that selectively cotransports sodium ions and amino acids, such as L-glutamine and L-asparagine from the lysosome into the cytoplasm and may participates in mTORC1 activation. The transport activity requires an acidic lysosomal lumen.</text>
</comment>
<dbReference type="Proteomes" id="UP000694553">
    <property type="component" value="Unassembled WGS sequence"/>
</dbReference>
<evidence type="ECO:0000256" key="11">
    <source>
        <dbReference type="ARBA" id="ARBA00023201"/>
    </source>
</evidence>
<evidence type="ECO:0000256" key="18">
    <source>
        <dbReference type="ARBA" id="ARBA00045740"/>
    </source>
</evidence>
<evidence type="ECO:0000256" key="1">
    <source>
        <dbReference type="ARBA" id="ARBA00004155"/>
    </source>
</evidence>
<reference evidence="22" key="2">
    <citation type="submission" date="2025-08" db="UniProtKB">
        <authorList>
            <consortium name="Ensembl"/>
        </authorList>
    </citation>
    <scope>IDENTIFICATION</scope>
</reference>
<dbReference type="PANTHER" id="PTHR22950:SF192">
    <property type="entry name" value="SODIUM-COUPLED NEUTRAL AMINO ACID TRANSPORTER 7"/>
    <property type="match status" value="1"/>
</dbReference>
<keyword evidence="10 20" id="KW-0472">Membrane</keyword>
<keyword evidence="8" id="KW-0915">Sodium</keyword>
<dbReference type="GO" id="GO:0015182">
    <property type="term" value="F:L-asparagine transmembrane transporter activity"/>
    <property type="evidence" value="ECO:0007669"/>
    <property type="project" value="TreeGrafter"/>
</dbReference>
<evidence type="ECO:0000256" key="17">
    <source>
        <dbReference type="ARBA" id="ARBA00042869"/>
    </source>
</evidence>
<dbReference type="Pfam" id="PF01490">
    <property type="entry name" value="Aa_trans"/>
    <property type="match status" value="1"/>
</dbReference>
<reference evidence="23" key="1">
    <citation type="submission" date="2019-10" db="EMBL/GenBank/DDBJ databases">
        <title>Corvus moneduloides (New Caledonian crow) genome, bCorMon1, primary haplotype.</title>
        <authorList>
            <person name="Rutz C."/>
            <person name="Fungtammasan C."/>
            <person name="Mountcastle J."/>
            <person name="Formenti G."/>
            <person name="Chow W."/>
            <person name="Howe K."/>
            <person name="Steele M.P."/>
            <person name="Fernandes J."/>
            <person name="Gilbert M.T.P."/>
            <person name="Fedrigo O."/>
            <person name="Jarvis E.D."/>
            <person name="Gemmell N."/>
        </authorList>
    </citation>
    <scope>NUCLEOTIDE SEQUENCE [LARGE SCALE GENOMIC DNA]</scope>
</reference>
<keyword evidence="11" id="KW-0739">Sodium transport</keyword>
<feature type="domain" description="Amino acid transporter transmembrane" evidence="21">
    <location>
        <begin position="302"/>
        <end position="442"/>
    </location>
</feature>
<dbReference type="PANTHER" id="PTHR22950">
    <property type="entry name" value="AMINO ACID TRANSPORTER"/>
    <property type="match status" value="1"/>
</dbReference>
<accession>A0A8C3H141</accession>
<comment type="catalytic activity">
    <reaction evidence="14">
        <text>L-asparagine(in) + Na(+)(in) = L-asparagine(out) + Na(+)(out)</text>
        <dbReference type="Rhea" id="RHEA:71383"/>
        <dbReference type="ChEBI" id="CHEBI:29101"/>
        <dbReference type="ChEBI" id="CHEBI:58048"/>
    </reaction>
</comment>
<feature type="compositionally biased region" description="Basic and acidic residues" evidence="19">
    <location>
        <begin position="1"/>
        <end position="15"/>
    </location>
</feature>
<dbReference type="GO" id="GO:0030424">
    <property type="term" value="C:axon"/>
    <property type="evidence" value="ECO:0007669"/>
    <property type="project" value="UniProtKB-SubCell"/>
</dbReference>
<evidence type="ECO:0000256" key="14">
    <source>
        <dbReference type="ARBA" id="ARBA00034241"/>
    </source>
</evidence>
<reference evidence="22" key="3">
    <citation type="submission" date="2025-09" db="UniProtKB">
        <authorList>
            <consortium name="Ensembl"/>
        </authorList>
    </citation>
    <scope>IDENTIFICATION</scope>
</reference>
<keyword evidence="12" id="KW-0458">Lysosome</keyword>
<evidence type="ECO:0000256" key="9">
    <source>
        <dbReference type="ARBA" id="ARBA00023065"/>
    </source>
</evidence>
<evidence type="ECO:0000256" key="7">
    <source>
        <dbReference type="ARBA" id="ARBA00022989"/>
    </source>
</evidence>
<proteinExistence type="inferred from homology"/>
<evidence type="ECO:0000256" key="4">
    <source>
        <dbReference type="ARBA" id="ARBA00022448"/>
    </source>
</evidence>
<dbReference type="InterPro" id="IPR013057">
    <property type="entry name" value="AA_transpt_TM"/>
</dbReference>
<evidence type="ECO:0000256" key="8">
    <source>
        <dbReference type="ARBA" id="ARBA00023053"/>
    </source>
</evidence>
<dbReference type="Ensembl" id="ENSCMUT00000020815.2">
    <property type="protein sequence ID" value="ENSCMUP00000019372.1"/>
    <property type="gene ID" value="ENSCMUG00000011977.2"/>
</dbReference>
<comment type="catalytic activity">
    <reaction evidence="15">
        <text>L-glutamine(in) + Na(+)(in) = L-glutamine(out) + Na(+)(out)</text>
        <dbReference type="Rhea" id="RHEA:68236"/>
        <dbReference type="ChEBI" id="CHEBI:29101"/>
        <dbReference type="ChEBI" id="CHEBI:58359"/>
    </reaction>
</comment>
<keyword evidence="13" id="KW-0966">Cell projection</keyword>
<keyword evidence="4" id="KW-0813">Transport</keyword>
<evidence type="ECO:0000256" key="20">
    <source>
        <dbReference type="SAM" id="Phobius"/>
    </source>
</evidence>
<comment type="subcellular location">
    <subcellularLocation>
        <location evidence="2">Cell projection</location>
        <location evidence="2">Axon</location>
    </subcellularLocation>
    <subcellularLocation>
        <location evidence="1">Lysosome membrane</location>
        <topology evidence="1">Multi-pass membrane protein</topology>
    </subcellularLocation>
</comment>
<evidence type="ECO:0000256" key="16">
    <source>
        <dbReference type="ARBA" id="ARBA00039331"/>
    </source>
</evidence>
<feature type="region of interest" description="Disordered" evidence="19">
    <location>
        <begin position="1"/>
        <end position="20"/>
    </location>
</feature>
<evidence type="ECO:0000256" key="19">
    <source>
        <dbReference type="SAM" id="MobiDB-lite"/>
    </source>
</evidence>
<dbReference type="GO" id="GO:0015186">
    <property type="term" value="F:L-glutamine transmembrane transporter activity"/>
    <property type="evidence" value="ECO:0007669"/>
    <property type="project" value="TreeGrafter"/>
</dbReference>
<feature type="transmembrane region" description="Helical" evidence="20">
    <location>
        <begin position="423"/>
        <end position="443"/>
    </location>
</feature>
<sequence>CGDSAQKFREPRKWSGDNVGSGSCLHCGQRCPRGWAAQLPCCLQHGRWRGCRHRPADGERVGKGQFPVPSWEDAWKGRVVPQKGFGEDQAPGKKLFWVRCTRDAQCFWGGCLGWFGRPCYIVGSVFPPCLSPIPVHVDLHHRRLGDPGVLLAGQQRAHLPGGCVGCLREGAWCAVRGGHRCLHLWHLHRLPHHHWRSRGQDHCCSGEGARGSWEQLLVHRPQVHHQHHRLPPHPAPLHPQRDWLPKICQFPHLGGRGAAEHRAATVPYFRACVPPFCMLEEAGGAAFNCIVSYLWSWQSSRKESHSLSVIGTWYVTAVIIIKYIWPDKELVPVEIPTSPSTWTAVFNAMPTICFGFQCHVSSVPVFNSMKQPEVKTWGAVVTAAMVIALFVYTGTGACGFLTFGAGVEQDVLMSYPSNDIPVALARAFIILCVLTSYPILHFCGRALPDSSQALRDPRNQGNQLVGPGQLWGLHGHPWSLHLWTDHCQCHLCGSYSLTPPGWTALMLLKGWRFPLGPKGSGKKTCWCVGKIQENCCDLGLS</sequence>
<keyword evidence="9" id="KW-0406">Ion transport</keyword>
<feature type="transmembrane region" description="Helical" evidence="20">
    <location>
        <begin position="307"/>
        <end position="325"/>
    </location>
</feature>
<keyword evidence="23" id="KW-1185">Reference proteome</keyword>
<evidence type="ECO:0000256" key="12">
    <source>
        <dbReference type="ARBA" id="ARBA00023228"/>
    </source>
</evidence>
<dbReference type="GO" id="GO:0006814">
    <property type="term" value="P:sodium ion transport"/>
    <property type="evidence" value="ECO:0007669"/>
    <property type="project" value="UniProtKB-KW"/>
</dbReference>
<evidence type="ECO:0000256" key="6">
    <source>
        <dbReference type="ARBA" id="ARBA00022970"/>
    </source>
</evidence>
<protein>
    <recommendedName>
        <fullName evidence="16">Sodium-coupled neutral amino acid transporter 7</fullName>
    </recommendedName>
    <alternativeName>
        <fullName evidence="17">Solute carrier family 38 member 7</fullName>
    </alternativeName>
</protein>
<evidence type="ECO:0000259" key="21">
    <source>
        <dbReference type="Pfam" id="PF01490"/>
    </source>
</evidence>
<keyword evidence="7 20" id="KW-1133">Transmembrane helix</keyword>
<evidence type="ECO:0000256" key="5">
    <source>
        <dbReference type="ARBA" id="ARBA00022692"/>
    </source>
</evidence>
<keyword evidence="5 20" id="KW-0812">Transmembrane</keyword>
<feature type="transmembrane region" description="Helical" evidence="20">
    <location>
        <begin position="378"/>
        <end position="403"/>
    </location>
</feature>
<name>A0A8C3H141_CORMO</name>
<evidence type="ECO:0000256" key="10">
    <source>
        <dbReference type="ARBA" id="ARBA00023136"/>
    </source>
</evidence>
<comment type="similarity">
    <text evidence="3">Belongs to the amino acid/polyamine transporter 2 family.</text>
</comment>
<keyword evidence="6" id="KW-0029">Amino-acid transport</keyword>
<gene>
    <name evidence="22" type="primary">GOT2</name>
</gene>
<dbReference type="AlphaFoldDB" id="A0A8C3H141"/>
<feature type="transmembrane region" description="Helical" evidence="20">
    <location>
        <begin position="345"/>
        <end position="366"/>
    </location>
</feature>
<evidence type="ECO:0000313" key="23">
    <source>
        <dbReference type="Proteomes" id="UP000694553"/>
    </source>
</evidence>
<evidence type="ECO:0000256" key="13">
    <source>
        <dbReference type="ARBA" id="ARBA00023273"/>
    </source>
</evidence>